<sequence>MNRRTTLATALALTAALGLAGCGGDTGPRLKVVDAYMPQPVTQNMAGAFFVIENTGDTADKLTSVTSDLSKDVTIHKTVGNKMEQVPSLDVPANGELTLDRGGNHLMFMGLKNKPAEGDKVTIELHFATSEPVRVDVPVKAATFEPKKPDEPKKPERHKH</sequence>
<proteinExistence type="predicted"/>
<evidence type="ECO:0000313" key="4">
    <source>
        <dbReference type="Proteomes" id="UP000830115"/>
    </source>
</evidence>
<dbReference type="InterPro" id="IPR007410">
    <property type="entry name" value="LpqE-like"/>
</dbReference>
<feature type="chain" id="PRO_5047233284" evidence="2">
    <location>
        <begin position="21"/>
        <end position="160"/>
    </location>
</feature>
<dbReference type="PANTHER" id="PTHR36302:SF1">
    <property type="entry name" value="COPPER CHAPERONE PCU(A)C"/>
    <property type="match status" value="1"/>
</dbReference>
<dbReference type="Pfam" id="PF04314">
    <property type="entry name" value="PCuAC"/>
    <property type="match status" value="1"/>
</dbReference>
<dbReference type="PANTHER" id="PTHR36302">
    <property type="entry name" value="BLR7088 PROTEIN"/>
    <property type="match status" value="1"/>
</dbReference>
<gene>
    <name evidence="3" type="ORF">K9S39_22150</name>
</gene>
<dbReference type="RefSeq" id="WP_248865081.1">
    <property type="nucleotide sequence ID" value="NZ_CP086322.1"/>
</dbReference>
<evidence type="ECO:0000256" key="1">
    <source>
        <dbReference type="SAM" id="MobiDB-lite"/>
    </source>
</evidence>
<keyword evidence="4" id="KW-1185">Reference proteome</keyword>
<organism evidence="3 4">
    <name type="scientific">Streptomyces halobius</name>
    <dbReference type="NCBI Taxonomy" id="2879846"/>
    <lineage>
        <taxon>Bacteria</taxon>
        <taxon>Bacillati</taxon>
        <taxon>Actinomycetota</taxon>
        <taxon>Actinomycetes</taxon>
        <taxon>Kitasatosporales</taxon>
        <taxon>Streptomycetaceae</taxon>
        <taxon>Streptomyces</taxon>
    </lineage>
</organism>
<keyword evidence="2" id="KW-0732">Signal</keyword>
<dbReference type="PROSITE" id="PS51257">
    <property type="entry name" value="PROKAR_LIPOPROTEIN"/>
    <property type="match status" value="1"/>
</dbReference>
<feature type="compositionally biased region" description="Basic and acidic residues" evidence="1">
    <location>
        <begin position="145"/>
        <end position="154"/>
    </location>
</feature>
<protein>
    <submittedName>
        <fullName evidence="3">Copper chaperone PCu(A)C</fullName>
    </submittedName>
</protein>
<dbReference type="EMBL" id="CP086322">
    <property type="protein sequence ID" value="UQA94204.1"/>
    <property type="molecule type" value="Genomic_DNA"/>
</dbReference>
<evidence type="ECO:0000313" key="3">
    <source>
        <dbReference type="EMBL" id="UQA94204.1"/>
    </source>
</evidence>
<dbReference type="InterPro" id="IPR058248">
    <property type="entry name" value="Lxx211020-like"/>
</dbReference>
<name>A0ABY4M8U0_9ACTN</name>
<feature type="signal peptide" evidence="2">
    <location>
        <begin position="1"/>
        <end position="20"/>
    </location>
</feature>
<evidence type="ECO:0000256" key="2">
    <source>
        <dbReference type="SAM" id="SignalP"/>
    </source>
</evidence>
<dbReference type="InterPro" id="IPR036182">
    <property type="entry name" value="PCuAC_sf"/>
</dbReference>
<dbReference type="SUPFAM" id="SSF110087">
    <property type="entry name" value="DR1885-like metal-binding protein"/>
    <property type="match status" value="1"/>
</dbReference>
<dbReference type="Proteomes" id="UP000830115">
    <property type="component" value="Chromosome"/>
</dbReference>
<accession>A0ABY4M8U0</accession>
<dbReference type="Gene3D" id="2.60.40.1890">
    <property type="entry name" value="PCu(A)C copper chaperone"/>
    <property type="match status" value="1"/>
</dbReference>
<feature type="region of interest" description="Disordered" evidence="1">
    <location>
        <begin position="140"/>
        <end position="160"/>
    </location>
</feature>
<reference evidence="3" key="1">
    <citation type="submission" date="2021-10" db="EMBL/GenBank/DDBJ databases">
        <title>Streptomyces nigrumlapis sp.nov.,an antimicrobial producing actinobacterium isolated from Black Gobi rocks.</title>
        <authorList>
            <person name="Wen Y."/>
            <person name="Zhang W."/>
            <person name="Liu X.G."/>
        </authorList>
    </citation>
    <scope>NUCLEOTIDE SEQUENCE</scope>
    <source>
        <strain evidence="3">ST13-2-2</strain>
    </source>
</reference>